<dbReference type="PANTHER" id="PTHR35826">
    <property type="entry name" value="PROTEIN ATP6V1FNB-LIKE"/>
    <property type="match status" value="1"/>
</dbReference>
<name>A0A8C9QFH5_SPEDA</name>
<dbReference type="PANTHER" id="PTHR35826:SF5">
    <property type="entry name" value="GENE 45521-RELATED"/>
    <property type="match status" value="1"/>
</dbReference>
<accession>A0A8C9QFH5</accession>
<organism evidence="2 3">
    <name type="scientific">Spermophilus dauricus</name>
    <name type="common">Daurian ground squirrel</name>
    <dbReference type="NCBI Taxonomy" id="99837"/>
    <lineage>
        <taxon>Eukaryota</taxon>
        <taxon>Metazoa</taxon>
        <taxon>Chordata</taxon>
        <taxon>Craniata</taxon>
        <taxon>Vertebrata</taxon>
        <taxon>Euteleostomi</taxon>
        <taxon>Mammalia</taxon>
        <taxon>Eutheria</taxon>
        <taxon>Euarchontoglires</taxon>
        <taxon>Glires</taxon>
        <taxon>Rodentia</taxon>
        <taxon>Sciuromorpha</taxon>
        <taxon>Sciuridae</taxon>
        <taxon>Xerinae</taxon>
        <taxon>Marmotini</taxon>
        <taxon>Spermophilus</taxon>
    </lineage>
</organism>
<dbReference type="Proteomes" id="UP000694422">
    <property type="component" value="Unplaced"/>
</dbReference>
<dbReference type="AlphaFoldDB" id="A0A8C9QFH5"/>
<dbReference type="Ensembl" id="ENSSDAT00000028649.1">
    <property type="protein sequence ID" value="ENSSDAP00000025047.1"/>
    <property type="gene ID" value="ENSSDAG00000022788.1"/>
</dbReference>
<keyword evidence="3" id="KW-1185">Reference proteome</keyword>
<dbReference type="Pfam" id="PF22589">
    <property type="entry name" value="SPMIP1"/>
    <property type="match status" value="1"/>
</dbReference>
<protein>
    <recommendedName>
        <fullName evidence="1">Sperm microtubule inner protein 1 C-terminal domain-containing protein</fullName>
    </recommendedName>
</protein>
<evidence type="ECO:0000259" key="1">
    <source>
        <dbReference type="Pfam" id="PF22589"/>
    </source>
</evidence>
<evidence type="ECO:0000313" key="2">
    <source>
        <dbReference type="Ensembl" id="ENSSDAP00000025047.1"/>
    </source>
</evidence>
<reference evidence="2" key="2">
    <citation type="submission" date="2025-09" db="UniProtKB">
        <authorList>
            <consortium name="Ensembl"/>
        </authorList>
    </citation>
    <scope>IDENTIFICATION</scope>
</reference>
<reference evidence="2" key="1">
    <citation type="submission" date="2025-08" db="UniProtKB">
        <authorList>
            <consortium name="Ensembl"/>
        </authorList>
    </citation>
    <scope>IDENTIFICATION</scope>
</reference>
<evidence type="ECO:0000313" key="3">
    <source>
        <dbReference type="Proteomes" id="UP000694422"/>
    </source>
</evidence>
<sequence length="203" mass="23016">MREVSFSQNQACWQEHIQKETAARVAWNIHYGHKFLKEGTRAKKQPKQAPFRSTAVAGQVPASSSLVSKEVKVGHPQVSGFQVPPPSSIRIRKARGATQGPAGHSRPENSVMRQAPSSTLKLLFKGVSHSGEGRARYLQERYQQLPEEKFRYPILSSWEYGWHVGDAMKNFTTSPYAKTQTIAKTFYFKSSIFHLPRRTDQLM</sequence>
<proteinExistence type="predicted"/>
<feature type="domain" description="Sperm microtubule inner protein 1 C-terminal" evidence="1">
    <location>
        <begin position="101"/>
        <end position="196"/>
    </location>
</feature>
<dbReference type="InterPro" id="IPR054323">
    <property type="entry name" value="SPMIP1_C"/>
</dbReference>